<evidence type="ECO:0000256" key="5">
    <source>
        <dbReference type="SAM" id="MobiDB-lite"/>
    </source>
</evidence>
<dbReference type="InterPro" id="IPR000407">
    <property type="entry name" value="GDA1_CD39_NTPase"/>
</dbReference>
<dbReference type="PROSITE" id="PS50096">
    <property type="entry name" value="IQ"/>
    <property type="match status" value="1"/>
</dbReference>
<dbReference type="InParanoid" id="A0A6J3RL22"/>
<feature type="region of interest" description="Disordered" evidence="5">
    <location>
        <begin position="285"/>
        <end position="315"/>
    </location>
</feature>
<feature type="compositionally biased region" description="Basic and acidic residues" evidence="5">
    <location>
        <begin position="38"/>
        <end position="48"/>
    </location>
</feature>
<dbReference type="FunFam" id="3.30.420.40:FF:000068">
    <property type="entry name" value="Ectonucleoside triphosphate diphosphohydrolase 1"/>
    <property type="match status" value="1"/>
</dbReference>
<dbReference type="Pfam" id="PF00612">
    <property type="entry name" value="IQ"/>
    <property type="match status" value="1"/>
</dbReference>
<keyword evidence="6" id="KW-1185">Reference proteome</keyword>
<dbReference type="GO" id="GO:2001222">
    <property type="term" value="P:regulation of neuron migration"/>
    <property type="evidence" value="ECO:0007669"/>
    <property type="project" value="InterPro"/>
</dbReference>
<feature type="region of interest" description="Disordered" evidence="5">
    <location>
        <begin position="830"/>
        <end position="894"/>
    </location>
</feature>
<evidence type="ECO:0000313" key="7">
    <source>
        <dbReference type="RefSeq" id="XP_033715069.1"/>
    </source>
</evidence>
<gene>
    <name evidence="7" type="primary">NSMF</name>
</gene>
<sequence>MGAVASRRRALRSEAMSSVAAKVRAARAFGEYLSQSHPENRNGADHLLADAYSGHDGSPEMQPAPQNKRRLSLISNGRYEDSLPEEAVSGKPAGEGPQPRVYTISGEPALLPGPEAEAIELAVVKGRQQRERHPRHHSQPLRTSPGGSREDVSRPCQSWAGSRQGSRECPGCAQLAPSPSPQAFGLDQPPLPEAASRRKKLERMYSVDRVSDDIPIRTWFPKENLFSFQTATTTMQAVFRGYAERKRRKRENDSASVIQRNFRKHLRMVGSRRVKAQTFAERRERSFSRSWSDPTPMKADTSHDSRDSSDLQSSHGTLGEAFEDLDWETERGLEAVACDTEGFVPPKVMLISSKVPKAEYIPTILRRDDPSIIPILYDHEHATFEDILEEIEKKLNVYHKGAKIWKMLIFCQGGPGHLYLLKNKVATFAKVEKEEDMIHFWKRLSHLMSKVNPEPNVIHVMGCYVLGNPNGEKLFQNLRTLMTPYRVTFESPLELSAQGASPTPMGLTWKERAFTALLGAAAVSGLTTLILFLVEATNVLLPADTKFGIVFDAGSSHTSLFVYQWLANKENDTGVVSQALACRAKGPGISSYASDPAQAGESLQGCLEEALALIPKAKRQQTPMFLGATGGMRLLSQKNSSQAEDVFAAVSQALSRSPVAFWGAELLAGQDEGALGWVTINYVLGLLVQVPQTAPGREGRPGGVIVAGPRVGGALGGVIAAPGLSAPCLWSVLLLRRMDPASGGDVGGRPGHGWGLHPDHLCAWGPHPGHHRPGHLPPLWHRTQRLHPQLPLLRARPDAEPAPGRAGAGGLLCGRGAGHPARRVLRGAPTLPAEQPEPPGASPLLPQRLPGHAGPGPPVRVALRPGRSPPRPRPEPHCGGDGEPRGLCRRHPGSLQLLQLRRPRRLRLRQRLPAPRAGTVLRLLQLLPHLPLPEPHLQAAAGHGQCHHLGVLPEALEAGGGELARAGRPAARLLCLGPVHPHTPARGLRVQPGDLGRHRVPRAGRWHRHRLDAGLHAEPDQPDPSRGARPVAGTELWRLGGRSRLFGADPHGHSRGHCGAALAPGLGWLPPGAGRQRPELAGAFLSPDPQGSPCGLWPRGHMAPFCHWGHSGHRGCTVAPTMAFRCRRPSRFPMLHEGWAIATPAALRAV</sequence>
<keyword evidence="2 4" id="KW-0378">Hydrolase</keyword>
<feature type="compositionally biased region" description="Basic residues" evidence="5">
    <location>
        <begin position="130"/>
        <end position="139"/>
    </location>
</feature>
<feature type="active site" description="Proton acceptor" evidence="3">
    <location>
        <position position="672"/>
    </location>
</feature>
<feature type="compositionally biased region" description="Basic and acidic residues" evidence="5">
    <location>
        <begin position="300"/>
        <end position="309"/>
    </location>
</feature>
<dbReference type="Proteomes" id="UP000245320">
    <property type="component" value="Chromosome 6"/>
</dbReference>
<reference evidence="7" key="1">
    <citation type="submission" date="2025-08" db="UniProtKB">
        <authorList>
            <consortium name="RefSeq"/>
        </authorList>
    </citation>
    <scope>IDENTIFICATION</scope>
    <source>
        <tissue evidence="7">Spleen</tissue>
    </source>
</reference>
<dbReference type="GO" id="GO:0016787">
    <property type="term" value="F:hydrolase activity"/>
    <property type="evidence" value="ECO:0007669"/>
    <property type="project" value="UniProtKB-KW"/>
</dbReference>
<evidence type="ECO:0000313" key="6">
    <source>
        <dbReference type="Proteomes" id="UP000245320"/>
    </source>
</evidence>
<comment type="similarity">
    <text evidence="1 4">Belongs to the GDA1/CD39 NTPase family.</text>
</comment>
<dbReference type="CTD" id="26012"/>
<evidence type="ECO:0000256" key="3">
    <source>
        <dbReference type="PIRSR" id="PIRSR600407-1"/>
    </source>
</evidence>
<feature type="region of interest" description="Disordered" evidence="5">
    <location>
        <begin position="34"/>
        <end position="107"/>
    </location>
</feature>
<dbReference type="OrthoDB" id="6161298at2759"/>
<protein>
    <submittedName>
        <fullName evidence="7">NMDA receptor synaptonuclear signaling and neuronal migration factor isoform X1</fullName>
    </submittedName>
</protein>
<dbReference type="Gene3D" id="1.20.5.190">
    <property type="match status" value="1"/>
</dbReference>
<organism evidence="6 7">
    <name type="scientific">Tursiops truncatus</name>
    <name type="common">Atlantic bottle-nosed dolphin</name>
    <name type="synonym">Delphinus truncatus</name>
    <dbReference type="NCBI Taxonomy" id="9739"/>
    <lineage>
        <taxon>Eukaryota</taxon>
        <taxon>Metazoa</taxon>
        <taxon>Chordata</taxon>
        <taxon>Craniata</taxon>
        <taxon>Vertebrata</taxon>
        <taxon>Euteleostomi</taxon>
        <taxon>Mammalia</taxon>
        <taxon>Eutheria</taxon>
        <taxon>Laurasiatheria</taxon>
        <taxon>Artiodactyla</taxon>
        <taxon>Whippomorpha</taxon>
        <taxon>Cetacea</taxon>
        <taxon>Odontoceti</taxon>
        <taxon>Delphinidae</taxon>
        <taxon>Tursiops</taxon>
    </lineage>
</organism>
<feature type="compositionally biased region" description="Polar residues" evidence="5">
    <location>
        <begin position="155"/>
        <end position="164"/>
    </location>
</feature>
<dbReference type="InterPro" id="IPR000048">
    <property type="entry name" value="IQ_motif_EF-hand-BS"/>
</dbReference>
<dbReference type="AlphaFoldDB" id="A0A6J3RL22"/>
<dbReference type="PANTHER" id="PTHR32061">
    <property type="entry name" value="NMDA RECEPTOR SYNAPTONUCLEAR SIGNALING AND NEURONAL MIGRATION FACTOR"/>
    <property type="match status" value="1"/>
</dbReference>
<evidence type="ECO:0000256" key="2">
    <source>
        <dbReference type="ARBA" id="ARBA00022801"/>
    </source>
</evidence>
<dbReference type="RefSeq" id="XP_033715069.1">
    <property type="nucleotide sequence ID" value="XM_033859178.1"/>
</dbReference>
<feature type="compositionally biased region" description="Gly residues" evidence="5">
    <location>
        <begin position="806"/>
        <end position="815"/>
    </location>
</feature>
<dbReference type="Pfam" id="PF01150">
    <property type="entry name" value="GDA1_CD39"/>
    <property type="match status" value="1"/>
</dbReference>
<dbReference type="PROSITE" id="PS01238">
    <property type="entry name" value="GDA1_CD39_NTPASE"/>
    <property type="match status" value="1"/>
</dbReference>
<dbReference type="Gene3D" id="3.30.420.40">
    <property type="match status" value="1"/>
</dbReference>
<proteinExistence type="inferred from homology"/>
<name>A0A6J3RL22_TURTR</name>
<feature type="region of interest" description="Disordered" evidence="5">
    <location>
        <begin position="126"/>
        <end position="192"/>
    </location>
</feature>
<evidence type="ECO:0000256" key="1">
    <source>
        <dbReference type="ARBA" id="ARBA00009283"/>
    </source>
</evidence>
<accession>A0A6J3RL22</accession>
<dbReference type="GO" id="GO:0048168">
    <property type="term" value="P:regulation of neuronal synaptic plasticity"/>
    <property type="evidence" value="ECO:0007669"/>
    <property type="project" value="InterPro"/>
</dbReference>
<feature type="compositionally biased region" description="Basic and acidic residues" evidence="5">
    <location>
        <begin position="872"/>
        <end position="886"/>
    </location>
</feature>
<dbReference type="InterPro" id="IPR033374">
    <property type="entry name" value="NSMF"/>
</dbReference>
<feature type="region of interest" description="Disordered" evidence="5">
    <location>
        <begin position="795"/>
        <end position="815"/>
    </location>
</feature>
<evidence type="ECO:0000256" key="4">
    <source>
        <dbReference type="RuleBase" id="RU003833"/>
    </source>
</evidence>
<keyword evidence="7" id="KW-0675">Receptor</keyword>